<dbReference type="Gene3D" id="3.15.10.10">
    <property type="entry name" value="Bactericidal permeability-increasing protein, domain 1"/>
    <property type="match status" value="1"/>
</dbReference>
<dbReference type="InterPro" id="IPR027842">
    <property type="entry name" value="HAM1-like_C"/>
</dbReference>
<evidence type="ECO:0000313" key="4">
    <source>
        <dbReference type="EMBL" id="QBZ59633.1"/>
    </source>
</evidence>
<evidence type="ECO:0008006" key="6">
    <source>
        <dbReference type="Google" id="ProtNLM"/>
    </source>
</evidence>
<dbReference type="Pfam" id="PF14613">
    <property type="entry name" value="HAM1_C"/>
    <property type="match status" value="1"/>
</dbReference>
<dbReference type="EMBL" id="CP034206">
    <property type="protein sequence ID" value="QBZ59633.1"/>
    <property type="molecule type" value="Genomic_DNA"/>
</dbReference>
<dbReference type="PANTHER" id="PTHR31138:SF1">
    <property type="entry name" value="PDZ DOMAIN-CONTAINING PROTEIN"/>
    <property type="match status" value="1"/>
</dbReference>
<dbReference type="Pfam" id="PF19343">
    <property type="entry name" value="HAM1_N"/>
    <property type="match status" value="1"/>
</dbReference>
<feature type="domain" description="HAM1-like C-terminal" evidence="2">
    <location>
        <begin position="622"/>
        <end position="785"/>
    </location>
</feature>
<organism evidence="4 5">
    <name type="scientific">Pyricularia oryzae</name>
    <name type="common">Rice blast fungus</name>
    <name type="synonym">Magnaporthe oryzae</name>
    <dbReference type="NCBI Taxonomy" id="318829"/>
    <lineage>
        <taxon>Eukaryota</taxon>
        <taxon>Fungi</taxon>
        <taxon>Dikarya</taxon>
        <taxon>Ascomycota</taxon>
        <taxon>Pezizomycotina</taxon>
        <taxon>Sordariomycetes</taxon>
        <taxon>Sordariomycetidae</taxon>
        <taxon>Magnaporthales</taxon>
        <taxon>Pyriculariaceae</taxon>
        <taxon>Pyricularia</taxon>
    </lineage>
</organism>
<feature type="region of interest" description="Disordered" evidence="1">
    <location>
        <begin position="209"/>
        <end position="253"/>
    </location>
</feature>
<feature type="compositionally biased region" description="Polar residues" evidence="1">
    <location>
        <begin position="209"/>
        <end position="248"/>
    </location>
</feature>
<proteinExistence type="predicted"/>
<name>A0A4P7NAM6_PYROR</name>
<dbReference type="AlphaFoldDB" id="A0A4P7NAM6"/>
<dbReference type="InterPro" id="IPR045967">
    <property type="entry name" value="HAM1-like_N"/>
</dbReference>
<feature type="domain" description="HAM1-like N-terminal" evidence="3">
    <location>
        <begin position="2"/>
        <end position="610"/>
    </location>
</feature>
<protein>
    <recommendedName>
        <fullName evidence="6">Bactericidal permeability-increasing protein</fullName>
    </recommendedName>
</protein>
<gene>
    <name evidence="4" type="ORF">PoMZ_04595</name>
</gene>
<dbReference type="Proteomes" id="UP000294847">
    <property type="component" value="Chromosome 3"/>
</dbReference>
<reference evidence="4 5" key="1">
    <citation type="journal article" date="2019" name="Mol. Biol. Evol.">
        <title>Blast fungal genomes show frequent chromosomal changes, gene gains and losses, and effector gene turnover.</title>
        <authorList>
            <person name="Gomez Luciano L.B."/>
            <person name="Jason Tsai I."/>
            <person name="Chuma I."/>
            <person name="Tosa Y."/>
            <person name="Chen Y.H."/>
            <person name="Li J.Y."/>
            <person name="Li M.Y."/>
            <person name="Jade Lu M.Y."/>
            <person name="Nakayashiki H."/>
            <person name="Li W.H."/>
        </authorList>
    </citation>
    <scope>NUCLEOTIDE SEQUENCE [LARGE SCALE GENOMIC DNA]</scope>
    <source>
        <strain evidence="4">MZ5-1-6</strain>
    </source>
</reference>
<feature type="region of interest" description="Disordered" evidence="1">
    <location>
        <begin position="778"/>
        <end position="839"/>
    </location>
</feature>
<evidence type="ECO:0000256" key="1">
    <source>
        <dbReference type="SAM" id="MobiDB-lite"/>
    </source>
</evidence>
<evidence type="ECO:0000313" key="5">
    <source>
        <dbReference type="Proteomes" id="UP000294847"/>
    </source>
</evidence>
<evidence type="ECO:0000259" key="2">
    <source>
        <dbReference type="Pfam" id="PF14613"/>
    </source>
</evidence>
<feature type="compositionally biased region" description="Gly residues" evidence="1">
    <location>
        <begin position="799"/>
        <end position="814"/>
    </location>
</feature>
<sequence length="839" mass="93132">MSSVNKPVDVKQKDADIARKLQVYGIISAFQAGKIPSNDQIDIALNSFLQTKALSKPSDKLSPEGQALVADFRDVVKKAQHLVLSKNEGNLLQDFIWQTTHFDPKSVQSPQAPVDKDTARAHGNRAAEGLRTLGTLIITNGQFRKLLKDASILLRDMAGDAATKAASNVKPSQDALSQIDRPADDNVWHDAPNLSKDNIRKQVQGAYKNNKTNGQAPATTQAGQIAPGQTSPVQSTAVQPTTAGGNTQEPPPEVQLTAEAQQAAKQKGVEYRARTKRYLEQKVPKDRREATVWRLKKMLIECQQHPEYQAAIHTLLDLASEYGYHAKSLGMDSSEAAKDARASNLGQAERDLKTLIERFANGTSTDDLWNAIGQIYRDADHDPELRNWLKRCNRYIRRCLEEQGYVIDESSTEEWDQLYDEGAYLLRDKYKIHVDRILDEVKFLFSEFDKDPMNRAFREAIMKLFNDLGNDENGKPVFKKHLVKDLTEVIVPATLENIAYVPIPRIEYQDSQIDFVVENLVLESDNFTPNVMEIDSSNYMRWGRKTVKSSRKHSGEIKVAGVQMDLRDVSYYVKRKKGFPSLTDVGLMDVFMGGNGFSFKIKVSTPDKKDAQNFFKVDKVDVEVNNLSIKIHQSNHKFLFSIAKPIMLKVMRPAIEKALGKVIKDRFNEFDQILFQLKQEADKALEEAQSDPENVPNIYSRYTSAIQRRAMATKKKTEEAVADKKVNYAVTTQDSIFPDIKLPGPANGSALSTRAAEFRELATKGSAWESPVFSVGEASKSSDVPAAPQITRKVHNTGNGNGVGAGQGMVGSGPGMVNSGPGMVGGQPQLTNGGVPMYA</sequence>
<dbReference type="PANTHER" id="PTHR31138">
    <property type="entry name" value="CHROMOSOME 19, WHOLE GENOME SHOTGUN SEQUENCE"/>
    <property type="match status" value="1"/>
</dbReference>
<evidence type="ECO:0000259" key="3">
    <source>
        <dbReference type="Pfam" id="PF19343"/>
    </source>
</evidence>
<accession>A0A4P7NAM6</accession>